<reference evidence="1 2" key="1">
    <citation type="submission" date="2017-03" db="EMBL/GenBank/DDBJ databases">
        <title>Genome sequence of Clostridium chromiireducens DSM 23318.</title>
        <authorList>
            <person name="Poehlein A."/>
            <person name="Daniel R."/>
        </authorList>
    </citation>
    <scope>NUCLEOTIDE SEQUENCE [LARGE SCALE GENOMIC DNA]</scope>
    <source>
        <strain evidence="1 2">DSM 23318</strain>
    </source>
</reference>
<dbReference type="RefSeq" id="WP_079439096.1">
    <property type="nucleotide sequence ID" value="NZ_MZGT01000016.1"/>
</dbReference>
<comment type="caution">
    <text evidence="1">The sequence shown here is derived from an EMBL/GenBank/DDBJ whole genome shotgun (WGS) entry which is preliminary data.</text>
</comment>
<dbReference type="AlphaFoldDB" id="A0A1V4IUK9"/>
<accession>A0A1V4IUK9</accession>
<proteinExistence type="predicted"/>
<dbReference type="STRING" id="225345.CLCHR_15270"/>
<name>A0A1V4IUK9_9CLOT</name>
<sequence length="51" mass="6081">MSKLDENIEKIIKAHFEEPNKDLKEIFEKFTEGFSEEKKSAFYKNLKEIVS</sequence>
<evidence type="ECO:0000313" key="2">
    <source>
        <dbReference type="Proteomes" id="UP000191056"/>
    </source>
</evidence>
<evidence type="ECO:0000313" key="1">
    <source>
        <dbReference type="EMBL" id="OPJ63712.1"/>
    </source>
</evidence>
<organism evidence="1 2">
    <name type="scientific">Clostridium chromiireducens</name>
    <dbReference type="NCBI Taxonomy" id="225345"/>
    <lineage>
        <taxon>Bacteria</taxon>
        <taxon>Bacillati</taxon>
        <taxon>Bacillota</taxon>
        <taxon>Clostridia</taxon>
        <taxon>Eubacteriales</taxon>
        <taxon>Clostridiaceae</taxon>
        <taxon>Clostridium</taxon>
    </lineage>
</organism>
<dbReference type="EMBL" id="MZGT01000016">
    <property type="protein sequence ID" value="OPJ63712.1"/>
    <property type="molecule type" value="Genomic_DNA"/>
</dbReference>
<keyword evidence="2" id="KW-1185">Reference proteome</keyword>
<dbReference type="Proteomes" id="UP000191056">
    <property type="component" value="Unassembled WGS sequence"/>
</dbReference>
<gene>
    <name evidence="1" type="ORF">CLCHR_15270</name>
</gene>
<dbReference type="OrthoDB" id="1936433at2"/>
<protein>
    <submittedName>
        <fullName evidence="1">Uncharacterized protein</fullName>
    </submittedName>
</protein>